<dbReference type="Proteomes" id="UP000199134">
    <property type="component" value="Unassembled WGS sequence"/>
</dbReference>
<dbReference type="EMBL" id="FNCQ01000006">
    <property type="protein sequence ID" value="SDG62412.1"/>
    <property type="molecule type" value="Genomic_DNA"/>
</dbReference>
<keyword evidence="3" id="KW-1185">Reference proteome</keyword>
<accession>A0A1G7VRG2</accession>
<gene>
    <name evidence="2" type="ORF">SAMN04487900_13010</name>
    <name evidence="1" type="ORF">SAMN04487901_10695</name>
</gene>
<reference evidence="2 3" key="1">
    <citation type="submission" date="2016-10" db="EMBL/GenBank/DDBJ databases">
        <authorList>
            <person name="Varghese N."/>
            <person name="Submissions S."/>
        </authorList>
    </citation>
    <scope>NUCLEOTIDE SEQUENCE</scope>
    <source>
        <strain evidence="2">BP1-145</strain>
        <strain evidence="3">BP1-148</strain>
    </source>
</reference>
<dbReference type="STRING" id="645274.SAMN04487901_10695"/>
<dbReference type="EMBL" id="FNIW01000030">
    <property type="protein sequence ID" value="SDO59171.1"/>
    <property type="molecule type" value="Genomic_DNA"/>
</dbReference>
<evidence type="ECO:0000313" key="3">
    <source>
        <dbReference type="Proteomes" id="UP000198779"/>
    </source>
</evidence>
<evidence type="ECO:0000313" key="4">
    <source>
        <dbReference type="Proteomes" id="UP000199134"/>
    </source>
</evidence>
<name>A0A1H0KTQ9_9BACT</name>
<proteinExistence type="predicted"/>
<reference evidence="1 4" key="2">
    <citation type="submission" date="2016-10" db="EMBL/GenBank/DDBJ databases">
        <authorList>
            <person name="de Groot N.N."/>
        </authorList>
    </citation>
    <scope>NUCLEOTIDE SEQUENCE [LARGE SCALE GENOMIC DNA]</scope>
    <source>
        <strain evidence="4">BP1-145</strain>
        <strain evidence="1">BP1-148</strain>
    </source>
</reference>
<dbReference type="AlphaFoldDB" id="A0A1H0KTQ9"/>
<evidence type="ECO:0000313" key="2">
    <source>
        <dbReference type="EMBL" id="SDO59171.1"/>
    </source>
</evidence>
<accession>A0A1H0KTQ9</accession>
<sequence length="50" mass="5957">MDYYAKIKPTLNKLSKLDVLDSLDVVRRYVVNSGFCLISFCWTKGKWRER</sequence>
<evidence type="ECO:0000313" key="1">
    <source>
        <dbReference type="EMBL" id="SDG62412.1"/>
    </source>
</evidence>
<protein>
    <submittedName>
        <fullName evidence="2">Uncharacterized protein</fullName>
    </submittedName>
</protein>
<dbReference type="Proteomes" id="UP000198779">
    <property type="component" value="Unassembled WGS sequence"/>
</dbReference>
<organism evidence="2 4">
    <name type="scientific">Prevotella communis</name>
    <dbReference type="NCBI Taxonomy" id="2913614"/>
    <lineage>
        <taxon>Bacteria</taxon>
        <taxon>Pseudomonadati</taxon>
        <taxon>Bacteroidota</taxon>
        <taxon>Bacteroidia</taxon>
        <taxon>Bacteroidales</taxon>
        <taxon>Prevotellaceae</taxon>
        <taxon>Prevotella</taxon>
    </lineage>
</organism>